<dbReference type="InterPro" id="IPR011032">
    <property type="entry name" value="GroES-like_sf"/>
</dbReference>
<dbReference type="GO" id="GO:0046872">
    <property type="term" value="F:metal ion binding"/>
    <property type="evidence" value="ECO:0007669"/>
    <property type="project" value="TreeGrafter"/>
</dbReference>
<dbReference type="SUPFAM" id="SSF50129">
    <property type="entry name" value="GroES-like"/>
    <property type="match status" value="1"/>
</dbReference>
<evidence type="ECO:0000256" key="2">
    <source>
        <dbReference type="ARBA" id="ARBA00023186"/>
    </source>
</evidence>
<dbReference type="GO" id="GO:0051087">
    <property type="term" value="F:protein-folding chaperone binding"/>
    <property type="evidence" value="ECO:0007669"/>
    <property type="project" value="TreeGrafter"/>
</dbReference>
<protein>
    <recommendedName>
        <fullName evidence="4">DUF4283 domain-containing protein</fullName>
    </recommendedName>
</protein>
<keyword evidence="2 3" id="KW-0143">Chaperone</keyword>
<dbReference type="InterPro" id="IPR020818">
    <property type="entry name" value="Chaperonin_GroES"/>
</dbReference>
<dbReference type="CDD" id="cd00320">
    <property type="entry name" value="cpn10"/>
    <property type="match status" value="1"/>
</dbReference>
<evidence type="ECO:0000313" key="5">
    <source>
        <dbReference type="EMBL" id="KAK9291201.1"/>
    </source>
</evidence>
<evidence type="ECO:0000259" key="4">
    <source>
        <dbReference type="Pfam" id="PF14111"/>
    </source>
</evidence>
<dbReference type="Proteomes" id="UP001415857">
    <property type="component" value="Unassembled WGS sequence"/>
</dbReference>
<feature type="domain" description="DUF4283" evidence="4">
    <location>
        <begin position="179"/>
        <end position="240"/>
    </location>
</feature>
<evidence type="ECO:0000313" key="6">
    <source>
        <dbReference type="Proteomes" id="UP001415857"/>
    </source>
</evidence>
<sequence>MAKRLIPSLNRVLVEKILPPSKTNAGIFLPEKTSKLNSGKVIAVGPGVHNKEGKLIPVSVKEGETVLLPEYGGTEVKLSDKEARIELQITERGRGFSRQAMGYRGEGWAAISRPLHYWAEEYASTTKRSHLVATGGTGFKQKIQNTSLPLGGGCSLKDDGERVFLMPEQKGIEERKLYLKRCLLGRFRDEAGSQEDIAKWATRVWKVPFGVKLSYLYDSVLLFLLPSEGEAHRVLISGNILTFQSGRH</sequence>
<dbReference type="PANTHER" id="PTHR10772">
    <property type="entry name" value="10 KDA HEAT SHOCK PROTEIN"/>
    <property type="match status" value="1"/>
</dbReference>
<dbReference type="InterPro" id="IPR037124">
    <property type="entry name" value="Chaperonin_GroES_sf"/>
</dbReference>
<dbReference type="PANTHER" id="PTHR10772:SF0">
    <property type="entry name" value="10 KDA HEAT SHOCK PROTEIN, MITOCHONDRIAL"/>
    <property type="match status" value="1"/>
</dbReference>
<organism evidence="5 6">
    <name type="scientific">Liquidambar formosana</name>
    <name type="common">Formosan gum</name>
    <dbReference type="NCBI Taxonomy" id="63359"/>
    <lineage>
        <taxon>Eukaryota</taxon>
        <taxon>Viridiplantae</taxon>
        <taxon>Streptophyta</taxon>
        <taxon>Embryophyta</taxon>
        <taxon>Tracheophyta</taxon>
        <taxon>Spermatophyta</taxon>
        <taxon>Magnoliopsida</taxon>
        <taxon>eudicotyledons</taxon>
        <taxon>Gunneridae</taxon>
        <taxon>Pentapetalae</taxon>
        <taxon>Saxifragales</taxon>
        <taxon>Altingiaceae</taxon>
        <taxon>Liquidambar</taxon>
    </lineage>
</organism>
<comment type="similarity">
    <text evidence="1 3">Belongs to the GroES chaperonin family.</text>
</comment>
<dbReference type="EMBL" id="JBBPBK010000002">
    <property type="protein sequence ID" value="KAK9291201.1"/>
    <property type="molecule type" value="Genomic_DNA"/>
</dbReference>
<evidence type="ECO:0000256" key="3">
    <source>
        <dbReference type="RuleBase" id="RU003479"/>
    </source>
</evidence>
<dbReference type="PRINTS" id="PR00297">
    <property type="entry name" value="CHAPERONIN10"/>
</dbReference>
<accession>A0AAP0S506</accession>
<reference evidence="5 6" key="1">
    <citation type="journal article" date="2024" name="Plant J.">
        <title>Genome sequences and population genomics reveal climatic adaptation and genomic divergence between two closely related sweetgum species.</title>
        <authorList>
            <person name="Xu W.Q."/>
            <person name="Ren C.Q."/>
            <person name="Zhang X.Y."/>
            <person name="Comes H.P."/>
            <person name="Liu X.H."/>
            <person name="Li Y.G."/>
            <person name="Kettle C.J."/>
            <person name="Jalonen R."/>
            <person name="Gaisberger H."/>
            <person name="Ma Y.Z."/>
            <person name="Qiu Y.X."/>
        </authorList>
    </citation>
    <scope>NUCLEOTIDE SEQUENCE [LARGE SCALE GENOMIC DNA]</scope>
    <source>
        <strain evidence="5">Hangzhou</strain>
    </source>
</reference>
<dbReference type="AlphaFoldDB" id="A0AAP0S506"/>
<dbReference type="Pfam" id="PF00166">
    <property type="entry name" value="Cpn10"/>
    <property type="match status" value="1"/>
</dbReference>
<evidence type="ECO:0000256" key="1">
    <source>
        <dbReference type="ARBA" id="ARBA00006975"/>
    </source>
</evidence>
<comment type="caution">
    <text evidence="5">The sequence shown here is derived from an EMBL/GenBank/DDBJ whole genome shotgun (WGS) entry which is preliminary data.</text>
</comment>
<gene>
    <name evidence="5" type="ORF">L1049_009389</name>
</gene>
<dbReference type="InterPro" id="IPR025558">
    <property type="entry name" value="DUF4283"/>
</dbReference>
<keyword evidence="6" id="KW-1185">Reference proteome</keyword>
<dbReference type="GO" id="GO:0005524">
    <property type="term" value="F:ATP binding"/>
    <property type="evidence" value="ECO:0007669"/>
    <property type="project" value="InterPro"/>
</dbReference>
<dbReference type="SMART" id="SM00883">
    <property type="entry name" value="Cpn10"/>
    <property type="match status" value="1"/>
</dbReference>
<proteinExistence type="inferred from homology"/>
<dbReference type="Gene3D" id="2.30.33.40">
    <property type="entry name" value="GroES chaperonin"/>
    <property type="match status" value="1"/>
</dbReference>
<dbReference type="GO" id="GO:0005739">
    <property type="term" value="C:mitochondrion"/>
    <property type="evidence" value="ECO:0007669"/>
    <property type="project" value="TreeGrafter"/>
</dbReference>
<dbReference type="GO" id="GO:0044183">
    <property type="term" value="F:protein folding chaperone"/>
    <property type="evidence" value="ECO:0007669"/>
    <property type="project" value="InterPro"/>
</dbReference>
<dbReference type="Pfam" id="PF14111">
    <property type="entry name" value="DUF4283"/>
    <property type="match status" value="1"/>
</dbReference>
<dbReference type="GO" id="GO:0051082">
    <property type="term" value="F:unfolded protein binding"/>
    <property type="evidence" value="ECO:0007669"/>
    <property type="project" value="TreeGrafter"/>
</dbReference>
<name>A0AAP0S506_LIQFO</name>